<keyword evidence="2" id="KW-1185">Reference proteome</keyword>
<protein>
    <recommendedName>
        <fullName evidence="3">DUF4297 domain-containing protein</fullName>
    </recommendedName>
</protein>
<dbReference type="RefSeq" id="WP_314005915.1">
    <property type="nucleotide sequence ID" value="NZ_JASJOT010000067.1"/>
</dbReference>
<proteinExistence type="predicted"/>
<accession>A0ABT7CYR1</accession>
<comment type="caution">
    <text evidence="1">The sequence shown here is derived from an EMBL/GenBank/DDBJ whole genome shotgun (WGS) entry which is preliminary data.</text>
</comment>
<evidence type="ECO:0000313" key="1">
    <source>
        <dbReference type="EMBL" id="MDJ1498918.1"/>
    </source>
</evidence>
<dbReference type="Proteomes" id="UP001228581">
    <property type="component" value="Unassembled WGS sequence"/>
</dbReference>
<dbReference type="EMBL" id="JASJOT010000067">
    <property type="protein sequence ID" value="MDJ1498918.1"/>
    <property type="molecule type" value="Genomic_DNA"/>
</dbReference>
<organism evidence="1 2">
    <name type="scientific">Xanthocytophaga flava</name>
    <dbReference type="NCBI Taxonomy" id="3048013"/>
    <lineage>
        <taxon>Bacteria</taxon>
        <taxon>Pseudomonadati</taxon>
        <taxon>Bacteroidota</taxon>
        <taxon>Cytophagia</taxon>
        <taxon>Cytophagales</taxon>
        <taxon>Rhodocytophagaceae</taxon>
        <taxon>Xanthocytophaga</taxon>
    </lineage>
</organism>
<evidence type="ECO:0000313" key="2">
    <source>
        <dbReference type="Proteomes" id="UP001228581"/>
    </source>
</evidence>
<reference evidence="1 2" key="1">
    <citation type="submission" date="2023-05" db="EMBL/GenBank/DDBJ databases">
        <authorList>
            <person name="Zhang X."/>
        </authorList>
    </citation>
    <scope>NUCLEOTIDE SEQUENCE [LARGE SCALE GENOMIC DNA]</scope>
    <source>
        <strain evidence="1 2">DM2B3-1</strain>
    </source>
</reference>
<name>A0ABT7CYR1_9BACT</name>
<evidence type="ECO:0008006" key="3">
    <source>
        <dbReference type="Google" id="ProtNLM"/>
    </source>
</evidence>
<sequence>MSITKLHVFSKDTDAPATEQGFYYQKLKTLKTWLENRINGTDEVIYCDYEEDIFVRNVDRRESKFRQIKLYSTNFSFSRDEIQKSLAHFFMLFVKGDYIVDEVTFLFETNSGIARATRDNEADLLREWWQKQESIDADLLTRCKTQVKQIIDNYIESVYQRSISVELKAELQQAKNIYNHLPEHVWEKFIRSVKWQFDGVEQQQAIPLLLADLEALMLKLPLPIKIDQLSTYVSILHFEIANRTAQTDDTRRILTNELLDILILNEDTENKWYVDVYQRWLYIDQILIFNIGAFYEVITAARHCRWKLHKSDHYSLWLDILYQYIEIEEILIVCKRKAIYEYLFLLISPDPDTGYPKGLLTNEQQLIQYYFNEFDHRYSLGDIEEDITLFEIIQTHQFLNNNFLDQGEIKLWSQKIEDFINENIIIAGDADKLCQLYELKGHYKLHQSPSIPLKEKIGLGLDAYRHIIPLLKDVKLYTITRLYTQLNQILELLIRHEESNDILDPIENFINEIEDFATQVRANYSTAQNLSKRVKLYFEKPSTSNYLKALDCLHKAKDIWFSTDTREGYILSLINIANTYSKLGMNFAAKYYGLSAVRACTHFGGSETFKHISTAYAIVLYSDFQQGAWISTLDDFEKYLVGRTEFNFKKLSLEEDNVFCEIALNIACVLAAIPIIQPELTVFIDHQKSMLGWIYTDYLQILVDELKERFNDGEAIKKTINGKLFDHTLSDLGKERVVRFNIFDIEWNVCFSNNAIMNAIGEEFCSLFQITLCEIAMLRTDMHFLQLVATINIIQGESYTNFIKQRPDHDNSTWDIFIPSIAVENKDPQKINFHYSYLTINIKTLLNELSLLPDDEFKKIFDDLYISRKLGSKQLAMNSYQAVYFTLFSIKDFDKSMRSGFVKPIEHLVDLPHLYSPEYSDSLSEKYNETQSIDHISIRYQNLHKKLEISLKKWLLDIRFLQLIKDWRKNGWLDWQILIALNNFVIGCKATIRINETSFPSEEERRKSIEMEIKRLESLSEQECYIDIPISWLKSEHFNLTLQKVAVDTLNSYGLENKMIYPNFSVVRSFLNKRFLFNMNDKHDINPLRFIP</sequence>
<gene>
    <name evidence="1" type="ORF">QNI19_38680</name>
</gene>